<dbReference type="AlphaFoldDB" id="A0A8H6SM25"/>
<protein>
    <submittedName>
        <fullName evidence="2">DUF2183 domain-containing protein</fullName>
    </submittedName>
</protein>
<organism evidence="2 3">
    <name type="scientific">Mycena indigotica</name>
    <dbReference type="NCBI Taxonomy" id="2126181"/>
    <lineage>
        <taxon>Eukaryota</taxon>
        <taxon>Fungi</taxon>
        <taxon>Dikarya</taxon>
        <taxon>Basidiomycota</taxon>
        <taxon>Agaricomycotina</taxon>
        <taxon>Agaricomycetes</taxon>
        <taxon>Agaricomycetidae</taxon>
        <taxon>Agaricales</taxon>
        <taxon>Marasmiineae</taxon>
        <taxon>Mycenaceae</taxon>
        <taxon>Mycena</taxon>
    </lineage>
</organism>
<evidence type="ECO:0000313" key="2">
    <source>
        <dbReference type="EMBL" id="KAF7301896.1"/>
    </source>
</evidence>
<evidence type="ECO:0000259" key="1">
    <source>
        <dbReference type="Pfam" id="PF09949"/>
    </source>
</evidence>
<comment type="caution">
    <text evidence="2">The sequence shown here is derived from an EMBL/GenBank/DDBJ whole genome shotgun (WGS) entry which is preliminary data.</text>
</comment>
<dbReference type="Pfam" id="PF09949">
    <property type="entry name" value="APP1_cat"/>
    <property type="match status" value="1"/>
</dbReference>
<reference evidence="2" key="1">
    <citation type="submission" date="2020-05" db="EMBL/GenBank/DDBJ databases">
        <title>Mycena genomes resolve the evolution of fungal bioluminescence.</title>
        <authorList>
            <person name="Tsai I.J."/>
        </authorList>
    </citation>
    <scope>NUCLEOTIDE SEQUENCE</scope>
    <source>
        <strain evidence="2">171206Taipei</strain>
    </source>
</reference>
<keyword evidence="3" id="KW-1185">Reference proteome</keyword>
<dbReference type="RefSeq" id="XP_037219896.1">
    <property type="nucleotide sequence ID" value="XM_037364252.1"/>
</dbReference>
<dbReference type="PANTHER" id="PTHR28208:SF1">
    <property type="entry name" value="FILAMENT ORGANIZATION PROTEIN APP1-LIKE, PUTATIVE (AFU_ORTHOLOGUE AFUA_1G06650)-RELATED"/>
    <property type="match status" value="1"/>
</dbReference>
<name>A0A8H6SM25_9AGAR</name>
<proteinExistence type="predicted"/>
<dbReference type="GO" id="GO:0030479">
    <property type="term" value="C:actin cortical patch"/>
    <property type="evidence" value="ECO:0007669"/>
    <property type="project" value="TreeGrafter"/>
</dbReference>
<accession>A0A8H6SM25</accession>
<dbReference type="InterPro" id="IPR052935">
    <property type="entry name" value="Mg2+_PAP"/>
</dbReference>
<feature type="domain" description="Phosphatidate phosphatase APP1 catalytic" evidence="1">
    <location>
        <begin position="209"/>
        <end position="365"/>
    </location>
</feature>
<sequence>MWKKGSQEGDQRLIYSALWWARWFGFYSFRSLPTKIMRVFSLVSLALTATTTVNALPRGYQPPDKRSAVIPFLNNVLVFDAPAFNDPAKPGNTLVQLQAYVSLPQLSLAPALNGLSAMLKSTLGLDIDLDRVPSRLSLFATVPLNGKDVTVSIDGCSQSAKLQSTAQGGMAIQNVSLGACGSGEAVAFGKVKSDSDAKFRIFPSKPDGFGVISDIDDTVKISHSLDPLQLAKATLVDDPEPVAGMPQVFASLAKSLNKPQFIYVSASPFQLYPFLRSFIDDTYADSTGPIMLNNLSTTNIGDLVKTLTNPNNVFDYKSAMVDRIHGMYPKKKFLTVGDSTQKDPETYGNAIRKYGDFISCAWIRKVDGADNSDERFAAAFKGVDPSKIKIYTDAEIPGLANIDVAGGKCN</sequence>
<dbReference type="InterPro" id="IPR019236">
    <property type="entry name" value="APP1_cat"/>
</dbReference>
<evidence type="ECO:0000313" key="3">
    <source>
        <dbReference type="Proteomes" id="UP000636479"/>
    </source>
</evidence>
<dbReference type="GO" id="GO:0008195">
    <property type="term" value="F:phosphatidate phosphatase activity"/>
    <property type="evidence" value="ECO:0007669"/>
    <property type="project" value="InterPro"/>
</dbReference>
<gene>
    <name evidence="2" type="ORF">MIND_00755600</name>
</gene>
<dbReference type="PANTHER" id="PTHR28208">
    <property type="entry name" value="PHOSPHATIDATE PHOSPHATASE APP1"/>
    <property type="match status" value="1"/>
</dbReference>
<dbReference type="Proteomes" id="UP000636479">
    <property type="component" value="Unassembled WGS sequence"/>
</dbReference>
<dbReference type="OrthoDB" id="414243at2759"/>
<dbReference type="EMBL" id="JACAZF010000006">
    <property type="protein sequence ID" value="KAF7301896.1"/>
    <property type="molecule type" value="Genomic_DNA"/>
</dbReference>
<dbReference type="GeneID" id="59346768"/>